<dbReference type="InterPro" id="IPR019410">
    <property type="entry name" value="Methyltransf_16"/>
</dbReference>
<dbReference type="GO" id="GO:0005634">
    <property type="term" value="C:nucleus"/>
    <property type="evidence" value="ECO:0007669"/>
    <property type="project" value="UniProtKB-SubCell"/>
</dbReference>
<evidence type="ECO:0000256" key="1">
    <source>
        <dbReference type="ARBA" id="ARBA00004123"/>
    </source>
</evidence>
<dbReference type="Proteomes" id="UP000070133">
    <property type="component" value="Unassembled WGS sequence"/>
</dbReference>
<dbReference type="OrthoDB" id="1723750at2759"/>
<organism evidence="10 11">
    <name type="scientific">Pseudocercospora eumusae</name>
    <dbReference type="NCBI Taxonomy" id="321146"/>
    <lineage>
        <taxon>Eukaryota</taxon>
        <taxon>Fungi</taxon>
        <taxon>Dikarya</taxon>
        <taxon>Ascomycota</taxon>
        <taxon>Pezizomycotina</taxon>
        <taxon>Dothideomycetes</taxon>
        <taxon>Dothideomycetidae</taxon>
        <taxon>Mycosphaerellales</taxon>
        <taxon>Mycosphaerellaceae</taxon>
        <taxon>Pseudocercospora</taxon>
    </lineage>
</organism>
<evidence type="ECO:0000256" key="8">
    <source>
        <dbReference type="ARBA" id="ARBA00023242"/>
    </source>
</evidence>
<evidence type="ECO:0000313" key="10">
    <source>
        <dbReference type="EMBL" id="KXS93832.1"/>
    </source>
</evidence>
<protein>
    <recommendedName>
        <fullName evidence="3">protein-histidine N-methyltransferase</fullName>
        <ecNumber evidence="3">2.1.1.85</ecNumber>
    </recommendedName>
</protein>
<evidence type="ECO:0000256" key="7">
    <source>
        <dbReference type="ARBA" id="ARBA00022691"/>
    </source>
</evidence>
<dbReference type="GO" id="GO:0018064">
    <property type="term" value="F:protein-L-histidine N-tele-methyltransferase activity"/>
    <property type="evidence" value="ECO:0007669"/>
    <property type="project" value="UniProtKB-EC"/>
</dbReference>
<keyword evidence="8" id="KW-0539">Nucleus</keyword>
<comment type="similarity">
    <text evidence="9">Belongs to the methyltransferase superfamily. METTL18 family.</text>
</comment>
<evidence type="ECO:0000256" key="9">
    <source>
        <dbReference type="ARBA" id="ARBA00038126"/>
    </source>
</evidence>
<dbReference type="PANTHER" id="PTHR14614:SF39">
    <property type="entry name" value="HISTIDINE PROTEIN METHYLTRANSFERASE 1 HOMOLOG"/>
    <property type="match status" value="1"/>
</dbReference>
<evidence type="ECO:0000256" key="5">
    <source>
        <dbReference type="ARBA" id="ARBA00022603"/>
    </source>
</evidence>
<keyword evidence="4" id="KW-0963">Cytoplasm</keyword>
<sequence length="350" mass="38371">MYCNQQMAFSFGFSADDAGSDLEDTADPETHTPSNAILAARIPAKSHKLEDLIAALPERLSYSTVRIESPLGKVVSLPRRELFDVKAQLLQEDQLSNDHVIDQLEKSDLRSGVYEGGFKTWECSLDLASLLLDRGPRKDIDELIRCDQIVELGAGSALPSLMLFRHALLNAVSGLTFTLADYNEEVLRLITLPNLFLTWAAVAKLLDHSDTSRHEGELEVTPELVQRFRADLQSNGISLNFISGPWSAELAELIPMSAPEMGLVVLAAETIYSPASTVAFVDVLSMLLRRVKMAKAMIGAKRMYFGVGGSVDGLKEACREKGAVAYEIENHGVSGMDGNVPRALIEVQMY</sequence>
<evidence type="ECO:0000313" key="11">
    <source>
        <dbReference type="Proteomes" id="UP000070133"/>
    </source>
</evidence>
<dbReference type="PANTHER" id="PTHR14614">
    <property type="entry name" value="HEPATOCELLULAR CARCINOMA-ASSOCIATED ANTIGEN"/>
    <property type="match status" value="1"/>
</dbReference>
<reference evidence="10 11" key="1">
    <citation type="submission" date="2015-07" db="EMBL/GenBank/DDBJ databases">
        <title>Comparative genomics of the Sigatoka disease complex on banana suggests a link between parallel evolutionary changes in Pseudocercospora fijiensis and Pseudocercospora eumusae and increased virulence on the banana host.</title>
        <authorList>
            <person name="Chang T.-C."/>
            <person name="Salvucci A."/>
            <person name="Crous P.W."/>
            <person name="Stergiopoulos I."/>
        </authorList>
    </citation>
    <scope>NUCLEOTIDE SEQUENCE [LARGE SCALE GENOMIC DNA]</scope>
    <source>
        <strain evidence="10 11">CBS 114824</strain>
    </source>
</reference>
<evidence type="ECO:0000256" key="4">
    <source>
        <dbReference type="ARBA" id="ARBA00022490"/>
    </source>
</evidence>
<evidence type="ECO:0000256" key="2">
    <source>
        <dbReference type="ARBA" id="ARBA00004496"/>
    </source>
</evidence>
<evidence type="ECO:0000256" key="6">
    <source>
        <dbReference type="ARBA" id="ARBA00022679"/>
    </source>
</evidence>
<evidence type="ECO:0000256" key="3">
    <source>
        <dbReference type="ARBA" id="ARBA00012533"/>
    </source>
</evidence>
<accession>A0A139GUI2</accession>
<dbReference type="Gene3D" id="3.40.50.150">
    <property type="entry name" value="Vaccinia Virus protein VP39"/>
    <property type="match status" value="1"/>
</dbReference>
<dbReference type="AlphaFoldDB" id="A0A139GUI2"/>
<dbReference type="EC" id="2.1.1.85" evidence="3"/>
<dbReference type="GO" id="GO:0032259">
    <property type="term" value="P:methylation"/>
    <property type="evidence" value="ECO:0007669"/>
    <property type="project" value="UniProtKB-KW"/>
</dbReference>
<keyword evidence="6" id="KW-0808">Transferase</keyword>
<dbReference type="InterPro" id="IPR029063">
    <property type="entry name" value="SAM-dependent_MTases_sf"/>
</dbReference>
<gene>
    <name evidence="10" type="ORF">AC578_8213</name>
</gene>
<dbReference type="STRING" id="321146.A0A139GUI2"/>
<comment type="subcellular location">
    <subcellularLocation>
        <location evidence="2">Cytoplasm</location>
    </subcellularLocation>
    <subcellularLocation>
        <location evidence="1">Nucleus</location>
    </subcellularLocation>
</comment>
<dbReference type="GO" id="GO:0005737">
    <property type="term" value="C:cytoplasm"/>
    <property type="evidence" value="ECO:0007669"/>
    <property type="project" value="UniProtKB-SubCell"/>
</dbReference>
<proteinExistence type="inferred from homology"/>
<keyword evidence="11" id="KW-1185">Reference proteome</keyword>
<name>A0A139GUI2_9PEZI</name>
<keyword evidence="5" id="KW-0489">Methyltransferase</keyword>
<comment type="caution">
    <text evidence="10">The sequence shown here is derived from an EMBL/GenBank/DDBJ whole genome shotgun (WGS) entry which is preliminary data.</text>
</comment>
<keyword evidence="7" id="KW-0949">S-adenosyl-L-methionine</keyword>
<dbReference type="EMBL" id="LFZN01000379">
    <property type="protein sequence ID" value="KXS93832.1"/>
    <property type="molecule type" value="Genomic_DNA"/>
</dbReference>